<name>A0ABD6QSF5_MYCFO</name>
<proteinExistence type="predicted"/>
<dbReference type="RefSeq" id="WP_064894563.1">
    <property type="nucleotide sequence ID" value="NZ_CP060409.1"/>
</dbReference>
<organism evidence="7 8">
    <name type="scientific">Mycolicibacterium fortuitum</name>
    <name type="common">Mycobacterium fortuitum</name>
    <dbReference type="NCBI Taxonomy" id="1766"/>
    <lineage>
        <taxon>Bacteria</taxon>
        <taxon>Bacillati</taxon>
        <taxon>Actinomycetota</taxon>
        <taxon>Actinomycetes</taxon>
        <taxon>Mycobacteriales</taxon>
        <taxon>Mycobacteriaceae</taxon>
        <taxon>Mycolicibacterium</taxon>
    </lineage>
</organism>
<keyword evidence="3" id="KW-0804">Transcription</keyword>
<sequence length="199" mass="21552">MSTPQTAPAPKAAPTGGAVPPAQRLLDTAAELFASQGIRAVGIDQILREAGVAKASLYSTYGSKDALVITYLTDLDHADRNRWEQAVAGVHDPVRRILTFFDLAVGSATRRDYRGCLYANAATEYPGVELEPVRAHRKWLRATLTSLLKQAGVDSPTALARNIQLLYDGALLGSKLERSTKPITAARTLTEELIALRQR</sequence>
<feature type="region of interest" description="Disordered" evidence="5">
    <location>
        <begin position="1"/>
        <end position="20"/>
    </location>
</feature>
<dbReference type="PROSITE" id="PS50977">
    <property type="entry name" value="HTH_TETR_2"/>
    <property type="match status" value="1"/>
</dbReference>
<evidence type="ECO:0000313" key="8">
    <source>
        <dbReference type="Proteomes" id="UP000187001"/>
    </source>
</evidence>
<dbReference type="SUPFAM" id="SSF46689">
    <property type="entry name" value="Homeodomain-like"/>
    <property type="match status" value="1"/>
</dbReference>
<evidence type="ECO:0000256" key="1">
    <source>
        <dbReference type="ARBA" id="ARBA00023015"/>
    </source>
</evidence>
<dbReference type="EMBL" id="MBER01000017">
    <property type="protein sequence ID" value="OMC51258.1"/>
    <property type="molecule type" value="Genomic_DNA"/>
</dbReference>
<evidence type="ECO:0000256" key="3">
    <source>
        <dbReference type="ARBA" id="ARBA00023163"/>
    </source>
</evidence>
<dbReference type="Proteomes" id="UP000187001">
    <property type="component" value="Unassembled WGS sequence"/>
</dbReference>
<accession>A0ABD6QSF5</accession>
<feature type="DNA-binding region" description="H-T-H motif" evidence="4">
    <location>
        <begin position="42"/>
        <end position="61"/>
    </location>
</feature>
<dbReference type="Pfam" id="PF00440">
    <property type="entry name" value="TetR_N"/>
    <property type="match status" value="1"/>
</dbReference>
<evidence type="ECO:0000256" key="5">
    <source>
        <dbReference type="SAM" id="MobiDB-lite"/>
    </source>
</evidence>
<keyword evidence="1" id="KW-0805">Transcription regulation</keyword>
<evidence type="ECO:0000259" key="6">
    <source>
        <dbReference type="PROSITE" id="PS50977"/>
    </source>
</evidence>
<dbReference type="SUPFAM" id="SSF48498">
    <property type="entry name" value="Tetracyclin repressor-like, C-terminal domain"/>
    <property type="match status" value="1"/>
</dbReference>
<dbReference type="PANTHER" id="PTHR47506">
    <property type="entry name" value="TRANSCRIPTIONAL REGULATORY PROTEIN"/>
    <property type="match status" value="1"/>
</dbReference>
<dbReference type="AlphaFoldDB" id="A0ABD6QSF5"/>
<feature type="domain" description="HTH tetR-type" evidence="6">
    <location>
        <begin position="19"/>
        <end position="79"/>
    </location>
</feature>
<keyword evidence="2 4" id="KW-0238">DNA-binding</keyword>
<dbReference type="GO" id="GO:0003677">
    <property type="term" value="F:DNA binding"/>
    <property type="evidence" value="ECO:0007669"/>
    <property type="project" value="UniProtKB-UniRule"/>
</dbReference>
<comment type="caution">
    <text evidence="7">The sequence shown here is derived from an EMBL/GenBank/DDBJ whole genome shotgun (WGS) entry which is preliminary data.</text>
</comment>
<dbReference type="InterPro" id="IPR036271">
    <property type="entry name" value="Tet_transcr_reg_TetR-rel_C_sf"/>
</dbReference>
<reference evidence="7 8" key="1">
    <citation type="submission" date="2016-07" db="EMBL/GenBank/DDBJ databases">
        <authorList>
            <person name="Sutton G."/>
            <person name="Brinkac L."/>
            <person name="Sanka R."/>
            <person name="Adams M."/>
            <person name="Lau E."/>
            <person name="Kumar A."/>
            <person name="Macaden R."/>
        </authorList>
    </citation>
    <scope>NUCLEOTIDE SEQUENCE [LARGE SCALE GENOMIC DNA]</scope>
    <source>
        <strain evidence="7 8">GA-0871</strain>
    </source>
</reference>
<evidence type="ECO:0000256" key="2">
    <source>
        <dbReference type="ARBA" id="ARBA00023125"/>
    </source>
</evidence>
<dbReference type="PANTHER" id="PTHR47506:SF6">
    <property type="entry name" value="HTH-TYPE TRANSCRIPTIONAL REPRESSOR NEMR"/>
    <property type="match status" value="1"/>
</dbReference>
<dbReference type="Gene3D" id="1.10.357.10">
    <property type="entry name" value="Tetracycline Repressor, domain 2"/>
    <property type="match status" value="1"/>
</dbReference>
<protein>
    <submittedName>
        <fullName evidence="7">TetR family transcriptional regulator</fullName>
    </submittedName>
</protein>
<evidence type="ECO:0000313" key="7">
    <source>
        <dbReference type="EMBL" id="OMC51258.1"/>
    </source>
</evidence>
<evidence type="ECO:0000256" key="4">
    <source>
        <dbReference type="PROSITE-ProRule" id="PRU00335"/>
    </source>
</evidence>
<dbReference type="InterPro" id="IPR009057">
    <property type="entry name" value="Homeodomain-like_sf"/>
</dbReference>
<dbReference type="InterPro" id="IPR001647">
    <property type="entry name" value="HTH_TetR"/>
</dbReference>
<dbReference type="PRINTS" id="PR00455">
    <property type="entry name" value="HTHTETR"/>
</dbReference>
<gene>
    <name evidence="7" type="ORF">A5742_18825</name>
</gene>